<organism evidence="1 2">
    <name type="scientific">Caerostris extrusa</name>
    <name type="common">Bark spider</name>
    <name type="synonym">Caerostris bankana</name>
    <dbReference type="NCBI Taxonomy" id="172846"/>
    <lineage>
        <taxon>Eukaryota</taxon>
        <taxon>Metazoa</taxon>
        <taxon>Ecdysozoa</taxon>
        <taxon>Arthropoda</taxon>
        <taxon>Chelicerata</taxon>
        <taxon>Arachnida</taxon>
        <taxon>Araneae</taxon>
        <taxon>Araneomorphae</taxon>
        <taxon>Entelegynae</taxon>
        <taxon>Araneoidea</taxon>
        <taxon>Araneidae</taxon>
        <taxon>Caerostris</taxon>
    </lineage>
</organism>
<keyword evidence="2" id="KW-1185">Reference proteome</keyword>
<evidence type="ECO:0000313" key="2">
    <source>
        <dbReference type="Proteomes" id="UP001054945"/>
    </source>
</evidence>
<evidence type="ECO:0000313" key="1">
    <source>
        <dbReference type="EMBL" id="GIX81907.1"/>
    </source>
</evidence>
<comment type="caution">
    <text evidence="1">The sequence shown here is derived from an EMBL/GenBank/DDBJ whole genome shotgun (WGS) entry which is preliminary data.</text>
</comment>
<name>A0AAV4NAS2_CAEEX</name>
<accession>A0AAV4NAS2</accession>
<dbReference type="Proteomes" id="UP001054945">
    <property type="component" value="Unassembled WGS sequence"/>
</dbReference>
<proteinExistence type="predicted"/>
<dbReference type="EMBL" id="BPLR01003182">
    <property type="protein sequence ID" value="GIX81907.1"/>
    <property type="molecule type" value="Genomic_DNA"/>
</dbReference>
<protein>
    <submittedName>
        <fullName evidence="1">Uncharacterized protein</fullName>
    </submittedName>
</protein>
<gene>
    <name evidence="1" type="ORF">CEXT_124531</name>
</gene>
<reference evidence="1 2" key="1">
    <citation type="submission" date="2021-06" db="EMBL/GenBank/DDBJ databases">
        <title>Caerostris extrusa draft genome.</title>
        <authorList>
            <person name="Kono N."/>
            <person name="Arakawa K."/>
        </authorList>
    </citation>
    <scope>NUCLEOTIDE SEQUENCE [LARGE SCALE GENOMIC DNA]</scope>
</reference>
<dbReference type="AlphaFoldDB" id="A0AAV4NAS2"/>
<sequence>MIHLPFEIPWAQHDMLSVQIVMNGSVNVWASNVNNFFISAYLLPSTQRHDVQWLSERVAFRNAMRFSRMESTSMQRLPFGGWRGGVVAYSTLSTD</sequence>